<sequence>MTKILMVVGSQRRNGFNDQLAHTIAQRIGDRAEVSFLDYSELPLINQDIEFPTPDSVSALRKAFSDADGVWFVTPVYNGSFSPQAKNIIDWVSRAPELGGDRTSALSFGTKATFSSASGHHESGQAMLSNLAGVAEFTGMDVLKDNMFHHELTSEWATNEVVLSEEELTALDEQIVAFLNKIA</sequence>
<feature type="domain" description="NADPH-dependent FMN reductase-like" evidence="1">
    <location>
        <begin position="2"/>
        <end position="146"/>
    </location>
</feature>
<dbReference type="Proteomes" id="UP000291289">
    <property type="component" value="Unassembled WGS sequence"/>
</dbReference>
<dbReference type="GO" id="GO:0005829">
    <property type="term" value="C:cytosol"/>
    <property type="evidence" value="ECO:0007669"/>
    <property type="project" value="TreeGrafter"/>
</dbReference>
<dbReference type="Gene3D" id="3.40.50.360">
    <property type="match status" value="1"/>
</dbReference>
<gene>
    <name evidence="2" type="ORF">EJ419_04135</name>
</gene>
<evidence type="ECO:0000313" key="2">
    <source>
        <dbReference type="EMBL" id="TCD54237.1"/>
    </source>
</evidence>
<dbReference type="OrthoDB" id="9812295at2"/>
<name>A0A4R0QVK0_9BIFI</name>
<protein>
    <submittedName>
        <fullName evidence="2">NAD(P)H-dependent oxidoreductase</fullName>
    </submittedName>
</protein>
<reference evidence="2 3" key="1">
    <citation type="submission" date="2018-12" db="EMBL/GenBank/DDBJ databases">
        <title>Alloscrdovia theropitheci sp. nov: a novel taxon from the feces of the bleeding-herat monkey (Theropithecus geleda).</title>
        <authorList>
            <person name="Modesto M."/>
        </authorList>
    </citation>
    <scope>NUCLEOTIDE SEQUENCE [LARGE SCALE GENOMIC DNA]</scope>
    <source>
        <strain evidence="2 3">GLDI4/2</strain>
    </source>
</reference>
<evidence type="ECO:0000259" key="1">
    <source>
        <dbReference type="Pfam" id="PF03358"/>
    </source>
</evidence>
<evidence type="ECO:0000313" key="3">
    <source>
        <dbReference type="Proteomes" id="UP000291289"/>
    </source>
</evidence>
<dbReference type="PANTHER" id="PTHR30543:SF21">
    <property type="entry name" value="NAD(P)H-DEPENDENT FMN REDUCTASE LOT6"/>
    <property type="match status" value="1"/>
</dbReference>
<dbReference type="InterPro" id="IPR029039">
    <property type="entry name" value="Flavoprotein-like_sf"/>
</dbReference>
<dbReference type="AlphaFoldDB" id="A0A4R0QVK0"/>
<dbReference type="RefSeq" id="WP_131283884.1">
    <property type="nucleotide sequence ID" value="NZ_RXLP01000019.1"/>
</dbReference>
<accession>A0A4R0QVK0</accession>
<dbReference type="PANTHER" id="PTHR30543">
    <property type="entry name" value="CHROMATE REDUCTASE"/>
    <property type="match status" value="1"/>
</dbReference>
<dbReference type="GO" id="GO:0010181">
    <property type="term" value="F:FMN binding"/>
    <property type="evidence" value="ECO:0007669"/>
    <property type="project" value="TreeGrafter"/>
</dbReference>
<dbReference type="Pfam" id="PF03358">
    <property type="entry name" value="FMN_red"/>
    <property type="match status" value="1"/>
</dbReference>
<dbReference type="InterPro" id="IPR050712">
    <property type="entry name" value="NAD(P)H-dep_reductase"/>
</dbReference>
<keyword evidence="3" id="KW-1185">Reference proteome</keyword>
<dbReference type="SUPFAM" id="SSF52218">
    <property type="entry name" value="Flavoproteins"/>
    <property type="match status" value="1"/>
</dbReference>
<dbReference type="GO" id="GO:0016491">
    <property type="term" value="F:oxidoreductase activity"/>
    <property type="evidence" value="ECO:0007669"/>
    <property type="project" value="InterPro"/>
</dbReference>
<proteinExistence type="predicted"/>
<dbReference type="InterPro" id="IPR005025">
    <property type="entry name" value="FMN_Rdtase-like_dom"/>
</dbReference>
<dbReference type="EMBL" id="RXLP01000019">
    <property type="protein sequence ID" value="TCD54237.1"/>
    <property type="molecule type" value="Genomic_DNA"/>
</dbReference>
<organism evidence="2 3">
    <name type="scientific">Alloscardovia theropitheci</name>
    <dbReference type="NCBI Taxonomy" id="2496842"/>
    <lineage>
        <taxon>Bacteria</taxon>
        <taxon>Bacillati</taxon>
        <taxon>Actinomycetota</taxon>
        <taxon>Actinomycetes</taxon>
        <taxon>Bifidobacteriales</taxon>
        <taxon>Bifidobacteriaceae</taxon>
        <taxon>Alloscardovia</taxon>
    </lineage>
</organism>
<comment type="caution">
    <text evidence="2">The sequence shown here is derived from an EMBL/GenBank/DDBJ whole genome shotgun (WGS) entry which is preliminary data.</text>
</comment>